<dbReference type="STRING" id="102285.A0A0R3TTJ4"/>
<reference evidence="2 3" key="2">
    <citation type="submission" date="2018-11" db="EMBL/GenBank/DDBJ databases">
        <authorList>
            <consortium name="Pathogen Informatics"/>
        </authorList>
    </citation>
    <scope>NUCLEOTIDE SEQUENCE [LARGE SCALE GENOMIC DNA]</scope>
</reference>
<evidence type="ECO:0000256" key="1">
    <source>
        <dbReference type="SAM" id="MobiDB-lite"/>
    </source>
</evidence>
<feature type="region of interest" description="Disordered" evidence="1">
    <location>
        <begin position="63"/>
        <end position="143"/>
    </location>
</feature>
<organism evidence="4">
    <name type="scientific">Rodentolepis nana</name>
    <name type="common">Dwarf tapeworm</name>
    <name type="synonym">Hymenolepis nana</name>
    <dbReference type="NCBI Taxonomy" id="102285"/>
    <lineage>
        <taxon>Eukaryota</taxon>
        <taxon>Metazoa</taxon>
        <taxon>Spiralia</taxon>
        <taxon>Lophotrochozoa</taxon>
        <taxon>Platyhelminthes</taxon>
        <taxon>Cestoda</taxon>
        <taxon>Eucestoda</taxon>
        <taxon>Cyclophyllidea</taxon>
        <taxon>Hymenolepididae</taxon>
        <taxon>Rodentolepis</taxon>
    </lineage>
</organism>
<dbReference type="Proteomes" id="UP000278807">
    <property type="component" value="Unassembled WGS sequence"/>
</dbReference>
<sequence length="240" mass="25958">MSNSVILSYLDEHIRVGIPGAETILGFMVRPTKNGQNSPIMRSDSPEIREGKRRYFRNYSIHQPVPLPPKMEDLFASSSPSPSKSSSRQGPLILPYRELGRLDTPLGVTNISNESAEASRSTAGSSGYDSGAPTNTTTNGHNAALNQLSGVGERSLTESFMARQSQRLDTSHSVNFSGTLQSKFMTPGTPTAAESEHSTSEDSQYQNHASIKLNSPNGLLPIPRISALNEQNLSVSLHAF</sequence>
<keyword evidence="3" id="KW-1185">Reference proteome</keyword>
<name>A0A0R3TTJ4_RODNA</name>
<feature type="compositionally biased region" description="Polar residues" evidence="1">
    <location>
        <begin position="107"/>
        <end position="143"/>
    </location>
</feature>
<proteinExistence type="predicted"/>
<feature type="compositionally biased region" description="Low complexity" evidence="1">
    <location>
        <begin position="77"/>
        <end position="87"/>
    </location>
</feature>
<feature type="region of interest" description="Disordered" evidence="1">
    <location>
        <begin position="179"/>
        <end position="207"/>
    </location>
</feature>
<reference evidence="4" key="1">
    <citation type="submission" date="2017-02" db="UniProtKB">
        <authorList>
            <consortium name="WormBaseParasite"/>
        </authorList>
    </citation>
    <scope>IDENTIFICATION</scope>
</reference>
<dbReference type="WBParaSite" id="HNAJ_0001103901-mRNA-1">
    <property type="protein sequence ID" value="HNAJ_0001103901-mRNA-1"/>
    <property type="gene ID" value="HNAJ_0001103901"/>
</dbReference>
<dbReference type="EMBL" id="UZAE01013341">
    <property type="protein sequence ID" value="VDO09366.1"/>
    <property type="molecule type" value="Genomic_DNA"/>
</dbReference>
<evidence type="ECO:0000313" key="2">
    <source>
        <dbReference type="EMBL" id="VDO09366.1"/>
    </source>
</evidence>
<accession>A0A0R3TTJ4</accession>
<evidence type="ECO:0000313" key="3">
    <source>
        <dbReference type="Proteomes" id="UP000278807"/>
    </source>
</evidence>
<evidence type="ECO:0000313" key="4">
    <source>
        <dbReference type="WBParaSite" id="HNAJ_0001103901-mRNA-1"/>
    </source>
</evidence>
<dbReference type="AlphaFoldDB" id="A0A0R3TTJ4"/>
<gene>
    <name evidence="2" type="ORF">HNAJ_LOCUS11029</name>
</gene>
<protein>
    <submittedName>
        <fullName evidence="4">Velvet domain-containing protein</fullName>
    </submittedName>
</protein>